<dbReference type="Gene3D" id="1.20.1250.20">
    <property type="entry name" value="MFS general substrate transporter like domains"/>
    <property type="match status" value="1"/>
</dbReference>
<dbReference type="RefSeq" id="XP_013163409.1">
    <property type="nucleotide sequence ID" value="XM_013307955.1"/>
</dbReference>
<name>A0AAJ7E5G1_PAPXU</name>
<feature type="transmembrane region" description="Helical" evidence="1">
    <location>
        <begin position="21"/>
        <end position="46"/>
    </location>
</feature>
<sequence>MILSTSIHGEILPSRFKSLGVILTALLFYMLLSTTLKIAPVIFKLMGLDGAFLFYGISSGFCFILLVKYLPETKDKTLQEIEELFKRKGNVIELEKLQK</sequence>
<dbReference type="GO" id="GO:0022857">
    <property type="term" value="F:transmembrane transporter activity"/>
    <property type="evidence" value="ECO:0007669"/>
    <property type="project" value="TreeGrafter"/>
</dbReference>
<evidence type="ECO:0000256" key="1">
    <source>
        <dbReference type="SAM" id="Phobius"/>
    </source>
</evidence>
<evidence type="ECO:0000313" key="2">
    <source>
        <dbReference type="RefSeq" id="XP_013163409.1"/>
    </source>
</evidence>
<dbReference type="InterPro" id="IPR050549">
    <property type="entry name" value="MFS_Trehalose_Transporter"/>
</dbReference>
<dbReference type="InterPro" id="IPR036259">
    <property type="entry name" value="MFS_trans_sf"/>
</dbReference>
<organism evidence="2">
    <name type="scientific">Papilio xuthus</name>
    <name type="common">Asian swallowtail butterfly</name>
    <dbReference type="NCBI Taxonomy" id="66420"/>
    <lineage>
        <taxon>Eukaryota</taxon>
        <taxon>Metazoa</taxon>
        <taxon>Ecdysozoa</taxon>
        <taxon>Arthropoda</taxon>
        <taxon>Hexapoda</taxon>
        <taxon>Insecta</taxon>
        <taxon>Pterygota</taxon>
        <taxon>Neoptera</taxon>
        <taxon>Endopterygota</taxon>
        <taxon>Lepidoptera</taxon>
        <taxon>Glossata</taxon>
        <taxon>Ditrysia</taxon>
        <taxon>Papilionoidea</taxon>
        <taxon>Papilionidae</taxon>
        <taxon>Papilioninae</taxon>
        <taxon>Papilio</taxon>
    </lineage>
</organism>
<dbReference type="SUPFAM" id="SSF103473">
    <property type="entry name" value="MFS general substrate transporter"/>
    <property type="match status" value="1"/>
</dbReference>
<dbReference type="Proteomes" id="UP000694872">
    <property type="component" value="Unplaced"/>
</dbReference>
<dbReference type="PANTHER" id="PTHR48021">
    <property type="match status" value="1"/>
</dbReference>
<dbReference type="KEGG" id="pxu:106114669"/>
<dbReference type="GeneID" id="106114669"/>
<keyword evidence="1" id="KW-1133">Transmembrane helix</keyword>
<dbReference type="PANTHER" id="PTHR48021:SF68">
    <property type="entry name" value="MAJOR FACILITATOR SUPERFAMILY (MFS) PROFILE DOMAIN-CONTAINING PROTEIN"/>
    <property type="match status" value="1"/>
</dbReference>
<proteinExistence type="predicted"/>
<accession>A0AAJ7E5G1</accession>
<dbReference type="GO" id="GO:0016020">
    <property type="term" value="C:membrane"/>
    <property type="evidence" value="ECO:0007669"/>
    <property type="project" value="TreeGrafter"/>
</dbReference>
<keyword evidence="1" id="KW-0812">Transmembrane</keyword>
<gene>
    <name evidence="2" type="primary">LOC106114669</name>
</gene>
<keyword evidence="1" id="KW-0472">Membrane</keyword>
<protein>
    <submittedName>
        <fullName evidence="2">Sugar transporter ERD6-like 4</fullName>
    </submittedName>
</protein>
<reference evidence="2" key="1">
    <citation type="submission" date="2025-08" db="UniProtKB">
        <authorList>
            <consortium name="RefSeq"/>
        </authorList>
    </citation>
    <scope>IDENTIFICATION</scope>
</reference>
<feature type="transmembrane region" description="Helical" evidence="1">
    <location>
        <begin position="52"/>
        <end position="70"/>
    </location>
</feature>
<dbReference type="AlphaFoldDB" id="A0AAJ7E5G1"/>